<evidence type="ECO:0000256" key="5">
    <source>
        <dbReference type="PIRSR" id="PIRSR602401-1"/>
    </source>
</evidence>
<comment type="subcellular location">
    <subcellularLocation>
        <location evidence="1">Membrane</location>
        <topology evidence="1">Single-pass membrane protein</topology>
    </subcellularLocation>
</comment>
<dbReference type="GO" id="GO:0016020">
    <property type="term" value="C:membrane"/>
    <property type="evidence" value="ECO:0007669"/>
    <property type="project" value="UniProtKB-SubCell"/>
</dbReference>
<evidence type="ECO:0008006" key="9">
    <source>
        <dbReference type="Google" id="ProtNLM"/>
    </source>
</evidence>
<feature type="binding site" description="axial binding residue" evidence="5">
    <location>
        <position position="424"/>
    </location>
    <ligand>
        <name>heme</name>
        <dbReference type="ChEBI" id="CHEBI:30413"/>
    </ligand>
    <ligandPart>
        <name>Fe</name>
        <dbReference type="ChEBI" id="CHEBI:18248"/>
    </ligandPart>
</feature>
<sequence>MFIILTFVFIFYIFYSFIYKNVVYRQKVAIGPMPLPIIGNLNLIKSPHIDLTKLGEKYGKVFPLWFGDRYSMIINDPVVFRDTIVKNSMSFISRPKNISFSLVSYGHINILNSEYNQWNRNRGLLKQYFTNNALIKTLSPTVNTQVSTLLDILKRKEKLNEPFKPRFYLDRINMNIILGFVIGKDLGFDLGDPNIMKLNKSLQDTIRLVSLGSPGDYINILTPFYSTYFKLFGSAIDEADNFMSSVYDERRAKYHPDNETHDIMDVLIHALPDPKERKCIVFMCLDLFIAGADANSNLGEWLFAYLSENPMIQEKAYRELVSVFGENGFATSEKKQSTPYFNAVLKEVMRLKPSLALSIPREVTEDITINDVFYPKGTIVIPNIYSINRSAEYWENPLQFDPDRFLDNEFNQAFIPFSLGERSCLGLNFANQTFYTIYANIILNFKFHPAEKVTYEDEASLVIHPKNDNSFILKSRL</sequence>
<comment type="caution">
    <text evidence="7">The sequence shown here is derived from an EMBL/GenBank/DDBJ whole genome shotgun (WGS) entry which is preliminary data.</text>
</comment>
<comment type="similarity">
    <text evidence="2 6">Belongs to the cytochrome P450 family.</text>
</comment>
<dbReference type="PANTHER" id="PTHR24300">
    <property type="entry name" value="CYTOCHROME P450 508A4-RELATED"/>
    <property type="match status" value="1"/>
</dbReference>
<dbReference type="InterPro" id="IPR001128">
    <property type="entry name" value="Cyt_P450"/>
</dbReference>
<evidence type="ECO:0000256" key="6">
    <source>
        <dbReference type="RuleBase" id="RU000461"/>
    </source>
</evidence>
<dbReference type="PRINTS" id="PR00463">
    <property type="entry name" value="EP450I"/>
</dbReference>
<keyword evidence="3 5" id="KW-0479">Metal-binding</keyword>
<dbReference type="InterPro" id="IPR002401">
    <property type="entry name" value="Cyt_P450_E_grp-I"/>
</dbReference>
<keyword evidence="8" id="KW-1185">Reference proteome</keyword>
<comment type="cofactor">
    <cofactor evidence="5">
        <name>heme</name>
        <dbReference type="ChEBI" id="CHEBI:30413"/>
    </cofactor>
</comment>
<reference evidence="7" key="1">
    <citation type="submission" date="2020-01" db="EMBL/GenBank/DDBJ databases">
        <title>Development of genomics and gene disruption for Polysphondylium violaceum indicates a role for the polyketide synthase stlB in stalk morphogenesis.</title>
        <authorList>
            <person name="Narita B."/>
            <person name="Kawabe Y."/>
            <person name="Kin K."/>
            <person name="Saito T."/>
            <person name="Gibbs R."/>
            <person name="Kuspa A."/>
            <person name="Muzny D."/>
            <person name="Queller D."/>
            <person name="Richards S."/>
            <person name="Strassman J."/>
            <person name="Sucgang R."/>
            <person name="Worley K."/>
            <person name="Schaap P."/>
        </authorList>
    </citation>
    <scope>NUCLEOTIDE SEQUENCE</scope>
    <source>
        <strain evidence="7">QSvi11</strain>
    </source>
</reference>
<dbReference type="Proteomes" id="UP000695562">
    <property type="component" value="Unassembled WGS sequence"/>
</dbReference>
<dbReference type="GO" id="GO:0004497">
    <property type="term" value="F:monooxygenase activity"/>
    <property type="evidence" value="ECO:0007669"/>
    <property type="project" value="UniProtKB-KW"/>
</dbReference>
<keyword evidence="5 6" id="KW-0349">Heme</keyword>
<dbReference type="Pfam" id="PF00067">
    <property type="entry name" value="p450"/>
    <property type="match status" value="1"/>
</dbReference>
<evidence type="ECO:0000313" key="8">
    <source>
        <dbReference type="Proteomes" id="UP000695562"/>
    </source>
</evidence>
<gene>
    <name evidence="7" type="ORF">CYY_005476</name>
</gene>
<protein>
    <recommendedName>
        <fullName evidence="9">Cytochrome P450 family protein</fullName>
    </recommendedName>
</protein>
<dbReference type="AlphaFoldDB" id="A0A8J4PWB2"/>
<dbReference type="SUPFAM" id="SSF48264">
    <property type="entry name" value="Cytochrome P450"/>
    <property type="match status" value="1"/>
</dbReference>
<organism evidence="7 8">
    <name type="scientific">Polysphondylium violaceum</name>
    <dbReference type="NCBI Taxonomy" id="133409"/>
    <lineage>
        <taxon>Eukaryota</taxon>
        <taxon>Amoebozoa</taxon>
        <taxon>Evosea</taxon>
        <taxon>Eumycetozoa</taxon>
        <taxon>Dictyostelia</taxon>
        <taxon>Dictyosteliales</taxon>
        <taxon>Dictyosteliaceae</taxon>
        <taxon>Polysphondylium</taxon>
    </lineage>
</organism>
<evidence type="ECO:0000256" key="1">
    <source>
        <dbReference type="ARBA" id="ARBA00004167"/>
    </source>
</evidence>
<dbReference type="OrthoDB" id="1055148at2759"/>
<dbReference type="InterPro" id="IPR017972">
    <property type="entry name" value="Cyt_P450_CS"/>
</dbReference>
<evidence type="ECO:0000256" key="4">
    <source>
        <dbReference type="ARBA" id="ARBA00023004"/>
    </source>
</evidence>
<dbReference type="GO" id="GO:0005506">
    <property type="term" value="F:iron ion binding"/>
    <property type="evidence" value="ECO:0007669"/>
    <property type="project" value="InterPro"/>
</dbReference>
<dbReference type="GO" id="GO:0016705">
    <property type="term" value="F:oxidoreductase activity, acting on paired donors, with incorporation or reduction of molecular oxygen"/>
    <property type="evidence" value="ECO:0007669"/>
    <property type="project" value="InterPro"/>
</dbReference>
<accession>A0A8J4PWB2</accession>
<evidence type="ECO:0000256" key="3">
    <source>
        <dbReference type="ARBA" id="ARBA00022723"/>
    </source>
</evidence>
<proteinExistence type="inferred from homology"/>
<keyword evidence="6" id="KW-0560">Oxidoreductase</keyword>
<dbReference type="CDD" id="cd20617">
    <property type="entry name" value="CYP1_2-like"/>
    <property type="match status" value="1"/>
</dbReference>
<dbReference type="EMBL" id="AJWJ01000220">
    <property type="protein sequence ID" value="KAF2073194.1"/>
    <property type="molecule type" value="Genomic_DNA"/>
</dbReference>
<dbReference type="Gene3D" id="1.10.630.10">
    <property type="entry name" value="Cytochrome P450"/>
    <property type="match status" value="1"/>
</dbReference>
<dbReference type="GO" id="GO:0020037">
    <property type="term" value="F:heme binding"/>
    <property type="evidence" value="ECO:0007669"/>
    <property type="project" value="InterPro"/>
</dbReference>
<dbReference type="InterPro" id="IPR036396">
    <property type="entry name" value="Cyt_P450_sf"/>
</dbReference>
<evidence type="ECO:0000313" key="7">
    <source>
        <dbReference type="EMBL" id="KAF2073194.1"/>
    </source>
</evidence>
<dbReference type="PRINTS" id="PR00385">
    <property type="entry name" value="P450"/>
</dbReference>
<dbReference type="PANTHER" id="PTHR24300:SF417">
    <property type="entry name" value="CYTOCHROME P450 508B1-RELATED"/>
    <property type="match status" value="1"/>
</dbReference>
<name>A0A8J4PWB2_9MYCE</name>
<evidence type="ECO:0000256" key="2">
    <source>
        <dbReference type="ARBA" id="ARBA00010617"/>
    </source>
</evidence>
<keyword evidence="4 5" id="KW-0408">Iron</keyword>
<keyword evidence="6" id="KW-0503">Monooxygenase</keyword>
<dbReference type="InterPro" id="IPR050182">
    <property type="entry name" value="Cytochrome_P450_fam2"/>
</dbReference>
<dbReference type="PROSITE" id="PS00086">
    <property type="entry name" value="CYTOCHROME_P450"/>
    <property type="match status" value="1"/>
</dbReference>